<dbReference type="InterPro" id="IPR011009">
    <property type="entry name" value="Kinase-like_dom_sf"/>
</dbReference>
<evidence type="ECO:0000256" key="1">
    <source>
        <dbReference type="ARBA" id="ARBA00010886"/>
    </source>
</evidence>
<proteinExistence type="inferred from homology"/>
<dbReference type="FunFam" id="3.30.200.20:FF:000097">
    <property type="entry name" value="Probable serine/threonine-protein kinase nek1"/>
    <property type="match status" value="1"/>
</dbReference>
<evidence type="ECO:0000313" key="10">
    <source>
        <dbReference type="Ensembl" id="ENSNBRP00000002167.1"/>
    </source>
</evidence>
<dbReference type="SUPFAM" id="SSF56112">
    <property type="entry name" value="Protein kinase-like (PK-like)"/>
    <property type="match status" value="1"/>
</dbReference>
<evidence type="ECO:0000256" key="6">
    <source>
        <dbReference type="ARBA" id="ARBA00022840"/>
    </source>
</evidence>
<protein>
    <submittedName>
        <fullName evidence="10">NIMA related kinase 3</fullName>
    </submittedName>
</protein>
<evidence type="ECO:0000256" key="7">
    <source>
        <dbReference type="PROSITE-ProRule" id="PRU10141"/>
    </source>
</evidence>
<dbReference type="AlphaFoldDB" id="A0A3Q4GGN9"/>
<name>A0A3Q4GGN9_NEOBR</name>
<dbReference type="Proteomes" id="UP000261580">
    <property type="component" value="Unassembled WGS sequence"/>
</dbReference>
<keyword evidence="3" id="KW-0808">Transferase</keyword>
<dbReference type="OMA" id="YSYELQY"/>
<dbReference type="InterPro" id="IPR000719">
    <property type="entry name" value="Prot_kinase_dom"/>
</dbReference>
<evidence type="ECO:0000256" key="4">
    <source>
        <dbReference type="ARBA" id="ARBA00022741"/>
    </source>
</evidence>
<dbReference type="InterPro" id="IPR001245">
    <property type="entry name" value="Ser-Thr/Tyr_kinase_cat_dom"/>
</dbReference>
<dbReference type="PROSITE" id="PS50011">
    <property type="entry name" value="PROTEIN_KINASE_DOM"/>
    <property type="match status" value="1"/>
</dbReference>
<feature type="binding site" evidence="7">
    <location>
        <position position="38"/>
    </location>
    <ligand>
        <name>ATP</name>
        <dbReference type="ChEBI" id="CHEBI:30616"/>
    </ligand>
</feature>
<dbReference type="GeneTree" id="ENSGT00940000159738"/>
<evidence type="ECO:0000313" key="11">
    <source>
        <dbReference type="Proteomes" id="UP000261580"/>
    </source>
</evidence>
<keyword evidence="2 8" id="KW-0723">Serine/threonine-protein kinase</keyword>
<reference evidence="10" key="1">
    <citation type="submission" date="2025-05" db="UniProtKB">
        <authorList>
            <consortium name="Ensembl"/>
        </authorList>
    </citation>
    <scope>IDENTIFICATION</scope>
</reference>
<dbReference type="PROSITE" id="PS00108">
    <property type="entry name" value="PROTEIN_KINASE_ST"/>
    <property type="match status" value="1"/>
</dbReference>
<feature type="domain" description="Protein kinase" evidence="9">
    <location>
        <begin position="9"/>
        <end position="263"/>
    </location>
</feature>
<comment type="similarity">
    <text evidence="1">Belongs to the protein kinase superfamily. NEK Ser/Thr protein kinase family. NIMA subfamily.</text>
</comment>
<evidence type="ECO:0000256" key="2">
    <source>
        <dbReference type="ARBA" id="ARBA00022527"/>
    </source>
</evidence>
<dbReference type="GO" id="GO:0005524">
    <property type="term" value="F:ATP binding"/>
    <property type="evidence" value="ECO:0007669"/>
    <property type="project" value="UniProtKB-UniRule"/>
</dbReference>
<keyword evidence="4 7" id="KW-0547">Nucleotide-binding</keyword>
<dbReference type="Ensembl" id="ENSNBRT00000002258.1">
    <property type="protein sequence ID" value="ENSNBRP00000002167.1"/>
    <property type="gene ID" value="ENSNBRG00000001766.1"/>
</dbReference>
<dbReference type="PROSITE" id="PS00107">
    <property type="entry name" value="PROTEIN_KINASE_ATP"/>
    <property type="match status" value="1"/>
</dbReference>
<evidence type="ECO:0000259" key="9">
    <source>
        <dbReference type="PROSITE" id="PS50011"/>
    </source>
</evidence>
<dbReference type="Gene3D" id="1.10.510.10">
    <property type="entry name" value="Transferase(Phosphotransferase) domain 1"/>
    <property type="match status" value="1"/>
</dbReference>
<dbReference type="GO" id="GO:0004674">
    <property type="term" value="F:protein serine/threonine kinase activity"/>
    <property type="evidence" value="ECO:0007669"/>
    <property type="project" value="UniProtKB-KW"/>
</dbReference>
<evidence type="ECO:0000256" key="5">
    <source>
        <dbReference type="ARBA" id="ARBA00022777"/>
    </source>
</evidence>
<evidence type="ECO:0000256" key="8">
    <source>
        <dbReference type="RuleBase" id="RU000304"/>
    </source>
</evidence>
<dbReference type="Pfam" id="PF00069">
    <property type="entry name" value="Pkinase"/>
    <property type="match status" value="1"/>
</dbReference>
<keyword evidence="6 7" id="KW-0067">ATP-binding</keyword>
<dbReference type="Ensembl" id="ENSNBRT00000002264.1">
    <property type="protein sequence ID" value="ENSNBRP00000002174.1"/>
    <property type="gene ID" value="ENSNBRG00000001766.1"/>
</dbReference>
<organism evidence="10 11">
    <name type="scientific">Neolamprologus brichardi</name>
    <name type="common">Fairy cichlid</name>
    <name type="synonym">Lamprologus brichardi</name>
    <dbReference type="NCBI Taxonomy" id="32507"/>
    <lineage>
        <taxon>Eukaryota</taxon>
        <taxon>Metazoa</taxon>
        <taxon>Chordata</taxon>
        <taxon>Craniata</taxon>
        <taxon>Vertebrata</taxon>
        <taxon>Euteleostomi</taxon>
        <taxon>Actinopterygii</taxon>
        <taxon>Neopterygii</taxon>
        <taxon>Teleostei</taxon>
        <taxon>Neoteleostei</taxon>
        <taxon>Acanthomorphata</taxon>
        <taxon>Ovalentaria</taxon>
        <taxon>Cichlomorphae</taxon>
        <taxon>Cichliformes</taxon>
        <taxon>Cichlidae</taxon>
        <taxon>African cichlids</taxon>
        <taxon>Pseudocrenilabrinae</taxon>
        <taxon>Lamprologini</taxon>
        <taxon>Neolamprologus</taxon>
    </lineage>
</organism>
<dbReference type="InterPro" id="IPR017441">
    <property type="entry name" value="Protein_kinase_ATP_BS"/>
</dbReference>
<accession>A0A3Q4GGN9</accession>
<dbReference type="PRINTS" id="PR00109">
    <property type="entry name" value="TYRKINASE"/>
</dbReference>
<dbReference type="InterPro" id="IPR008271">
    <property type="entry name" value="Ser/Thr_kinase_AS"/>
</dbReference>
<dbReference type="SMART" id="SM00220">
    <property type="entry name" value="S_TKc"/>
    <property type="match status" value="1"/>
</dbReference>
<evidence type="ECO:0000256" key="3">
    <source>
        <dbReference type="ARBA" id="ARBA00022679"/>
    </source>
</evidence>
<dbReference type="STRING" id="32507.ENSNBRP00000002167"/>
<sequence length="388" mass="44187">MWRRSMEKYSLVKVIGEGSFGRAVLVRCKSSQEKYVVKEIQLPKNQSKLENSRREAILLSRMKHPNIVAFREACEADELLWIVMEYCSGGDLLQRIKQQKSNQFSVDNILKWFAEMCAGAKHIHDQRVLHRDLKSKNIFLTDNGTVKLGDFGSACILNSSKAYAHAYVGTPYYVAPEIWDNKPYNNKSDVWSLGCVLYELCTLRHPFQASSWKSLILKVCRGAYPPLPSHLPYELQYLVKQMFKTNPKDRPSLHTILTSHRVSKLLRTHLPSQASEREEQARHTGRWNREEGKNVARLLGEKSLIKTSTSEGGVKANNVMLKKMIYCCAAGRVTLLTLFSKLYGLSSKYVLNNPLNQVWTYQKAASKAETPPLESSGLLSHQTPCCRC</sequence>
<keyword evidence="11" id="KW-1185">Reference proteome</keyword>
<keyword evidence="5" id="KW-0418">Kinase</keyword>
<dbReference type="PANTHER" id="PTHR44984">
    <property type="entry name" value="SERINE/THREONINE-PROTEIN KINASE NEK3"/>
    <property type="match status" value="1"/>
</dbReference>
<dbReference type="Bgee" id="ENSNBRG00000001766">
    <property type="expression patterns" value="Expressed in brain"/>
</dbReference>
<dbReference type="Gene3D" id="3.30.200.20">
    <property type="entry name" value="Phosphorylase Kinase, domain 1"/>
    <property type="match status" value="1"/>
</dbReference>
<dbReference type="PANTHER" id="PTHR44984:SF1">
    <property type="entry name" value="SERINE_THREONINE-PROTEIN KINASE NEK3"/>
    <property type="match status" value="1"/>
</dbReference>